<evidence type="ECO:0000313" key="1">
    <source>
        <dbReference type="EMBL" id="AVH79464.1"/>
    </source>
</evidence>
<accession>A0A2P0ZG96</accession>
<proteinExistence type="predicted"/>
<evidence type="ECO:0008006" key="2">
    <source>
        <dbReference type="Google" id="ProtNLM"/>
    </source>
</evidence>
<organism evidence="1">
    <name type="scientific">[Tolypothrix] sp. PCC 7415</name>
    <dbReference type="NCBI Taxonomy" id="373957"/>
    <lineage>
        <taxon>Bacteria</taxon>
        <taxon>Bacillati</taxon>
        <taxon>Cyanobacteriota</taxon>
        <taxon>Cyanophyceae</taxon>
        <taxon>Nostocales</taxon>
        <taxon>Fortieaceae</taxon>
        <taxon>Roholtiella</taxon>
    </lineage>
</organism>
<protein>
    <recommendedName>
        <fullName evidence="2">Nitrogen fixation protein</fullName>
    </recommendedName>
</protein>
<dbReference type="AlphaFoldDB" id="A0A2P0ZG96"/>
<name>A0A2P0ZG96_9CYAN</name>
<reference evidence="1" key="1">
    <citation type="journal article" date="2018" name="Science">
        <title>Natural noncanonical protein splicing yields products with diverse ?-amino acid residues.</title>
        <authorList>
            <person name="Morinaka B.I."/>
            <person name="Lakis E."/>
            <person name="Verest M."/>
            <person name="Helf M.J."/>
            <person name="Scalvenzi T."/>
            <person name="Vagstad A.L."/>
            <person name="Sims J."/>
            <person name="Sunagawa S."/>
            <person name="Gugger M."/>
            <person name="Piel J."/>
        </authorList>
    </citation>
    <scope>NUCLEOTIDE SEQUENCE</scope>
    <source>
        <strain evidence="1">PCC 7415</strain>
    </source>
</reference>
<dbReference type="EMBL" id="MG373766">
    <property type="protein sequence ID" value="AVH79464.1"/>
    <property type="molecule type" value="Genomic_DNA"/>
</dbReference>
<sequence length="145" mass="15818">MENIAAEKTTLCPSARPESEDSVVFGIISGTVVEPRVAYLRQPQAITDELIAKASPITPAEIFRTAAPCATKSCQHFDGQDCRLATRIVEKLPAIAEELPPCAIRRDCRWWQQEGKAACMRCPQVITDNYNASEIAVEVAMPTAG</sequence>